<dbReference type="GeneID" id="87813927"/>
<evidence type="ECO:0000313" key="2">
    <source>
        <dbReference type="EMBL" id="KAK4143413.1"/>
    </source>
</evidence>
<dbReference type="RefSeq" id="XP_062636784.1">
    <property type="nucleotide sequence ID" value="XM_062777314.1"/>
</dbReference>
<feature type="compositionally biased region" description="Acidic residues" evidence="1">
    <location>
        <begin position="335"/>
        <end position="345"/>
    </location>
</feature>
<name>A0AAN6V247_9PEZI</name>
<evidence type="ECO:0000256" key="1">
    <source>
        <dbReference type="SAM" id="MobiDB-lite"/>
    </source>
</evidence>
<evidence type="ECO:0000313" key="3">
    <source>
        <dbReference type="Proteomes" id="UP001302676"/>
    </source>
</evidence>
<reference evidence="2" key="2">
    <citation type="submission" date="2023-05" db="EMBL/GenBank/DDBJ databases">
        <authorList>
            <consortium name="Lawrence Berkeley National Laboratory"/>
            <person name="Steindorff A."/>
            <person name="Hensen N."/>
            <person name="Bonometti L."/>
            <person name="Westerberg I."/>
            <person name="Brannstrom I.O."/>
            <person name="Guillou S."/>
            <person name="Cros-Aarteil S."/>
            <person name="Calhoun S."/>
            <person name="Haridas S."/>
            <person name="Kuo A."/>
            <person name="Mondo S."/>
            <person name="Pangilinan J."/>
            <person name="Riley R."/>
            <person name="Labutti K."/>
            <person name="Andreopoulos B."/>
            <person name="Lipzen A."/>
            <person name="Chen C."/>
            <person name="Yanf M."/>
            <person name="Daum C."/>
            <person name="Ng V."/>
            <person name="Clum A."/>
            <person name="Ohm R."/>
            <person name="Martin F."/>
            <person name="Silar P."/>
            <person name="Natvig D."/>
            <person name="Lalanne C."/>
            <person name="Gautier V."/>
            <person name="Ament-Velasquez S.L."/>
            <person name="Kruys A."/>
            <person name="Hutchinson M.I."/>
            <person name="Powell A.J."/>
            <person name="Barry K."/>
            <person name="Miller A.N."/>
            <person name="Grigoriev I.V."/>
            <person name="Debuchy R."/>
            <person name="Gladieux P."/>
            <person name="Thoren M.H."/>
            <person name="Johannesson H."/>
        </authorList>
    </citation>
    <scope>NUCLEOTIDE SEQUENCE</scope>
    <source>
        <strain evidence="2">CBS 141.50</strain>
    </source>
</reference>
<evidence type="ECO:0008006" key="4">
    <source>
        <dbReference type="Google" id="ProtNLM"/>
    </source>
</evidence>
<comment type="caution">
    <text evidence="2">The sequence shown here is derived from an EMBL/GenBank/DDBJ whole genome shotgun (WGS) entry which is preliminary data.</text>
</comment>
<sequence length="596" mass="67332">MGSGLLVFPRELMEQVVQNLPAESIHNLRLASKGLSIATTGPHFYSLIRRQTINLTPKSLDSLEALIKYDAFNHKVRHVRIMAETFAVASLEHILATGKTSPPEMVLENWLGGDSVVQLRWPLVQLGEEELRKRADDLSWMKAHLETHEELLTSEEGEQEVVNRLVAIFQQLKDLSLDTIELDARFVSGPRSYSRPVAREMVDLDRQLLWARASQLYRLTLTALARSQVAVPNLQILSHAAGCSIPSYDITAGIPGLLANNAGVALAGIKQLAFSFSNRMDHGWERLERVYGPDAGKRERRRQRLQWAEIWDDVYWSDLHGVASEPGSDSGQNTDDSDWDSDDSEYDARIAADKNSEIRGRYSDIAVQAICRDNFPGFAQLLQQMRNLESLDVHMYQTLVYESNEGRPMYHYYYKVFNNVIDQGLRFQHLKHVALSGLWLRPDSLVAFMQGHPQVTSLELQNVGIPMYVSGQTSWGVALAELAQDAVAQRSALASVFCSYLGSEPQVGGAISPNSHNFLRVGEPIRDEWLHRGWVSRWQKGVFLSGRRVLRDEFTLEDAFGQGRSSRRGGLVDVPDSRSWGMVEAQWEDRYGKNYH</sequence>
<dbReference type="AlphaFoldDB" id="A0AAN6V247"/>
<feature type="region of interest" description="Disordered" evidence="1">
    <location>
        <begin position="323"/>
        <end position="345"/>
    </location>
</feature>
<proteinExistence type="predicted"/>
<dbReference type="EMBL" id="MU853586">
    <property type="protein sequence ID" value="KAK4143413.1"/>
    <property type="molecule type" value="Genomic_DNA"/>
</dbReference>
<accession>A0AAN6V247</accession>
<gene>
    <name evidence="2" type="ORF">C8A04DRAFT_12362</name>
</gene>
<reference evidence="2" key="1">
    <citation type="journal article" date="2023" name="Mol. Phylogenet. Evol.">
        <title>Genome-scale phylogeny and comparative genomics of the fungal order Sordariales.</title>
        <authorList>
            <person name="Hensen N."/>
            <person name="Bonometti L."/>
            <person name="Westerberg I."/>
            <person name="Brannstrom I.O."/>
            <person name="Guillou S."/>
            <person name="Cros-Aarteil S."/>
            <person name="Calhoun S."/>
            <person name="Haridas S."/>
            <person name="Kuo A."/>
            <person name="Mondo S."/>
            <person name="Pangilinan J."/>
            <person name="Riley R."/>
            <person name="LaButti K."/>
            <person name="Andreopoulos B."/>
            <person name="Lipzen A."/>
            <person name="Chen C."/>
            <person name="Yan M."/>
            <person name="Daum C."/>
            <person name="Ng V."/>
            <person name="Clum A."/>
            <person name="Steindorff A."/>
            <person name="Ohm R.A."/>
            <person name="Martin F."/>
            <person name="Silar P."/>
            <person name="Natvig D.O."/>
            <person name="Lalanne C."/>
            <person name="Gautier V."/>
            <person name="Ament-Velasquez S.L."/>
            <person name="Kruys A."/>
            <person name="Hutchinson M.I."/>
            <person name="Powell A.J."/>
            <person name="Barry K."/>
            <person name="Miller A.N."/>
            <person name="Grigoriev I.V."/>
            <person name="Debuchy R."/>
            <person name="Gladieux P."/>
            <person name="Hiltunen Thoren M."/>
            <person name="Johannesson H."/>
        </authorList>
    </citation>
    <scope>NUCLEOTIDE SEQUENCE</scope>
    <source>
        <strain evidence="2">CBS 141.50</strain>
    </source>
</reference>
<dbReference type="Proteomes" id="UP001302676">
    <property type="component" value="Unassembled WGS sequence"/>
</dbReference>
<keyword evidence="3" id="KW-1185">Reference proteome</keyword>
<protein>
    <recommendedName>
        <fullName evidence="4">F-box domain-containing protein</fullName>
    </recommendedName>
</protein>
<organism evidence="2 3">
    <name type="scientific">Dichotomopilus funicola</name>
    <dbReference type="NCBI Taxonomy" id="1934379"/>
    <lineage>
        <taxon>Eukaryota</taxon>
        <taxon>Fungi</taxon>
        <taxon>Dikarya</taxon>
        <taxon>Ascomycota</taxon>
        <taxon>Pezizomycotina</taxon>
        <taxon>Sordariomycetes</taxon>
        <taxon>Sordariomycetidae</taxon>
        <taxon>Sordariales</taxon>
        <taxon>Chaetomiaceae</taxon>
        <taxon>Dichotomopilus</taxon>
    </lineage>
</organism>